<evidence type="ECO:0000256" key="7">
    <source>
        <dbReference type="ARBA" id="ARBA00022723"/>
    </source>
</evidence>
<evidence type="ECO:0000256" key="9">
    <source>
        <dbReference type="ARBA" id="ARBA00023002"/>
    </source>
</evidence>
<evidence type="ECO:0000313" key="17">
    <source>
        <dbReference type="EMBL" id="GMN67080.1"/>
    </source>
</evidence>
<evidence type="ECO:0000256" key="10">
    <source>
        <dbReference type="ARBA" id="ARBA00023008"/>
    </source>
</evidence>
<gene>
    <name evidence="17" type="ORF">TIFTF001_036144</name>
    <name evidence="18" type="ORF">TIFTF001_036159</name>
</gene>
<comment type="catalytic activity">
    <reaction evidence="1 13">
        <text>4 hydroquinone + O2 = 4 benzosemiquinone + 2 H2O</text>
        <dbReference type="Rhea" id="RHEA:11276"/>
        <dbReference type="ChEBI" id="CHEBI:15377"/>
        <dbReference type="ChEBI" id="CHEBI:15379"/>
        <dbReference type="ChEBI" id="CHEBI:17594"/>
        <dbReference type="ChEBI" id="CHEBI:17977"/>
        <dbReference type="EC" id="1.10.3.2"/>
    </reaction>
</comment>
<evidence type="ECO:0000313" key="18">
    <source>
        <dbReference type="EMBL" id="GMN67099.1"/>
    </source>
</evidence>
<dbReference type="EMBL" id="BTGU01000404">
    <property type="protein sequence ID" value="GMN67099.1"/>
    <property type="molecule type" value="Genomic_DNA"/>
</dbReference>
<evidence type="ECO:0000256" key="11">
    <source>
        <dbReference type="ARBA" id="ARBA00023180"/>
    </source>
</evidence>
<protein>
    <recommendedName>
        <fullName evidence="4 13">Laccase</fullName>
        <ecNumber evidence="4 13">1.10.3.2</ecNumber>
    </recommendedName>
    <alternativeName>
        <fullName evidence="13">Benzenediol:oxygen oxidoreductase</fullName>
    </alternativeName>
    <alternativeName>
        <fullName evidence="13">Diphenol oxidase</fullName>
    </alternativeName>
    <alternativeName>
        <fullName evidence="13">Urishiol oxidase</fullName>
    </alternativeName>
</protein>
<accession>A0AA88JAE5</accession>
<reference evidence="18" key="1">
    <citation type="submission" date="2023-07" db="EMBL/GenBank/DDBJ databases">
        <title>draft genome sequence of fig (Ficus carica).</title>
        <authorList>
            <person name="Takahashi T."/>
            <person name="Nishimura K."/>
        </authorList>
    </citation>
    <scope>NUCLEOTIDE SEQUENCE</scope>
</reference>
<dbReference type="Pfam" id="PF07732">
    <property type="entry name" value="Cu-oxidase_3"/>
    <property type="match status" value="1"/>
</dbReference>
<evidence type="ECO:0000256" key="2">
    <source>
        <dbReference type="ARBA" id="ARBA00004271"/>
    </source>
</evidence>
<sequence length="498" mass="55733">MGLNFLCRHGIFQLRTPWADGASYVTQCPIRPGQSYTYRFDVTGQEGTLWWHAHLGFLRATVYGALIIRPKHGQSAYPFAKPHKEIPILLGEWWNTSVVDIENWGLDFGVTPNISNGYSINGKPGDLYPCSQNDMYKIEVEHGKTYMLRIINTALNNQLFFKIANHKMTVVAIDAAYTDPYDTDIVVTAPGQTVDVLIKADQLVGLYYMAARTYMSIPPEFLFLLYDKTITRAIFAYKGSKSKIPVMPALPDSFDSPTAHKFHTNMTGLAGGPNWVPVPLHVDEHMFMTVGVNIEPCPKDATCRGPLGGRLSSSINNESFVLPQNASMLEAFYYGNRSGVYTTDFPDNPPLTFDYTNAYFSFEESLIYAPKSTKAKKLKFNATVEIVFQNTAFLAVMSHPIHFHGFNFHVLAQGIGNYDAVEDRKKFNFVNPQIRNTIAFPPGGWAVIRFQANNPGIWFVHCHLEEHMNVGMSMAFEVESGPTPSSTLPPPPSDLPKC</sequence>
<keyword evidence="8 13" id="KW-0677">Repeat</keyword>
<dbReference type="AlphaFoldDB" id="A0AA88JAE5"/>
<feature type="domain" description="Plastocyanin-like" evidence="15">
    <location>
        <begin position="344"/>
        <end position="480"/>
    </location>
</feature>
<dbReference type="EC" id="1.10.3.2" evidence="4 13"/>
<evidence type="ECO:0000256" key="5">
    <source>
        <dbReference type="ARBA" id="ARBA00022523"/>
    </source>
</evidence>
<proteinExistence type="inferred from homology"/>
<dbReference type="PANTHER" id="PTHR11709:SF9">
    <property type="entry name" value="LACCASE-7"/>
    <property type="match status" value="1"/>
</dbReference>
<dbReference type="Proteomes" id="UP001187192">
    <property type="component" value="Unassembled WGS sequence"/>
</dbReference>
<feature type="domain" description="Plastocyanin-like" evidence="16">
    <location>
        <begin position="8"/>
        <end position="71"/>
    </location>
</feature>
<keyword evidence="7 13" id="KW-0479">Metal-binding</keyword>
<dbReference type="InterPro" id="IPR002355">
    <property type="entry name" value="Cu_oxidase_Cu_BS"/>
</dbReference>
<dbReference type="InterPro" id="IPR001117">
    <property type="entry name" value="Cu-oxidase_2nd"/>
</dbReference>
<dbReference type="GO" id="GO:0005507">
    <property type="term" value="F:copper ion binding"/>
    <property type="evidence" value="ECO:0007669"/>
    <property type="project" value="InterPro"/>
</dbReference>
<organism evidence="18 19">
    <name type="scientific">Ficus carica</name>
    <name type="common">Common fig</name>
    <dbReference type="NCBI Taxonomy" id="3494"/>
    <lineage>
        <taxon>Eukaryota</taxon>
        <taxon>Viridiplantae</taxon>
        <taxon>Streptophyta</taxon>
        <taxon>Embryophyta</taxon>
        <taxon>Tracheophyta</taxon>
        <taxon>Spermatophyta</taxon>
        <taxon>Magnoliopsida</taxon>
        <taxon>eudicotyledons</taxon>
        <taxon>Gunneridae</taxon>
        <taxon>Pentapetalae</taxon>
        <taxon>rosids</taxon>
        <taxon>fabids</taxon>
        <taxon>Rosales</taxon>
        <taxon>Moraceae</taxon>
        <taxon>Ficeae</taxon>
        <taxon>Ficus</taxon>
    </lineage>
</organism>
<keyword evidence="5 13" id="KW-0052">Apoplast</keyword>
<dbReference type="InterPro" id="IPR034285">
    <property type="entry name" value="CuRO_2_LCC"/>
</dbReference>
<keyword evidence="10 13" id="KW-0186">Copper</keyword>
<dbReference type="Pfam" id="PF07731">
    <property type="entry name" value="Cu-oxidase_2"/>
    <property type="match status" value="1"/>
</dbReference>
<dbReference type="InterPro" id="IPR011707">
    <property type="entry name" value="Cu-oxidase-like_N"/>
</dbReference>
<comment type="caution">
    <text evidence="18">The sequence shown here is derived from an EMBL/GenBank/DDBJ whole genome shotgun (WGS) entry which is preliminary data.</text>
</comment>
<comment type="subcellular location">
    <subcellularLocation>
        <location evidence="2 13">Secreted</location>
        <location evidence="2 13">Extracellular space</location>
        <location evidence="2 13">Apoplast</location>
    </subcellularLocation>
</comment>
<dbReference type="NCBIfam" id="TIGR03389">
    <property type="entry name" value="laccase"/>
    <property type="match status" value="1"/>
</dbReference>
<evidence type="ECO:0000259" key="16">
    <source>
        <dbReference type="Pfam" id="PF07732"/>
    </source>
</evidence>
<name>A0AA88JAE5_FICCA</name>
<dbReference type="GO" id="GO:0052716">
    <property type="term" value="F:hydroquinone:oxygen oxidoreductase activity"/>
    <property type="evidence" value="ECO:0007669"/>
    <property type="project" value="UniProtKB-EC"/>
</dbReference>
<evidence type="ECO:0000256" key="8">
    <source>
        <dbReference type="ARBA" id="ARBA00022737"/>
    </source>
</evidence>
<evidence type="ECO:0000256" key="1">
    <source>
        <dbReference type="ARBA" id="ARBA00000349"/>
    </source>
</evidence>
<dbReference type="InterPro" id="IPR017761">
    <property type="entry name" value="Laccase"/>
</dbReference>
<evidence type="ECO:0000256" key="13">
    <source>
        <dbReference type="RuleBase" id="RU361119"/>
    </source>
</evidence>
<dbReference type="EMBL" id="BTGU01000403">
    <property type="protein sequence ID" value="GMN67080.1"/>
    <property type="molecule type" value="Genomic_DNA"/>
</dbReference>
<dbReference type="InterPro" id="IPR011706">
    <property type="entry name" value="Cu-oxidase_C"/>
</dbReference>
<keyword evidence="19" id="KW-1185">Reference proteome</keyword>
<dbReference type="GO" id="GO:0048046">
    <property type="term" value="C:apoplast"/>
    <property type="evidence" value="ECO:0007669"/>
    <property type="project" value="UniProtKB-SubCell"/>
</dbReference>
<keyword evidence="12 13" id="KW-0439">Lignin degradation</keyword>
<keyword evidence="6 13" id="KW-0964">Secreted</keyword>
<dbReference type="Gene3D" id="2.60.40.420">
    <property type="entry name" value="Cupredoxins - blue copper proteins"/>
    <property type="match status" value="3"/>
</dbReference>
<evidence type="ECO:0000313" key="19">
    <source>
        <dbReference type="Proteomes" id="UP001187192"/>
    </source>
</evidence>
<comment type="similarity">
    <text evidence="3 13">Belongs to the multicopper oxidase family.</text>
</comment>
<dbReference type="PANTHER" id="PTHR11709">
    <property type="entry name" value="MULTI-COPPER OXIDASE"/>
    <property type="match status" value="1"/>
</dbReference>
<feature type="domain" description="Plastocyanin-like" evidence="14">
    <location>
        <begin position="85"/>
        <end position="239"/>
    </location>
</feature>
<evidence type="ECO:0000259" key="15">
    <source>
        <dbReference type="Pfam" id="PF07731"/>
    </source>
</evidence>
<dbReference type="InterPro" id="IPR008972">
    <property type="entry name" value="Cupredoxin"/>
</dbReference>
<dbReference type="InterPro" id="IPR045087">
    <property type="entry name" value="Cu-oxidase_fam"/>
</dbReference>
<evidence type="ECO:0000256" key="3">
    <source>
        <dbReference type="ARBA" id="ARBA00010609"/>
    </source>
</evidence>
<dbReference type="PROSITE" id="PS00080">
    <property type="entry name" value="MULTICOPPER_OXIDASE2"/>
    <property type="match status" value="1"/>
</dbReference>
<dbReference type="GO" id="GO:0046274">
    <property type="term" value="P:lignin catabolic process"/>
    <property type="evidence" value="ECO:0007669"/>
    <property type="project" value="UniProtKB-KW"/>
</dbReference>
<evidence type="ECO:0000259" key="14">
    <source>
        <dbReference type="Pfam" id="PF00394"/>
    </source>
</evidence>
<comment type="cofactor">
    <cofactor evidence="13">
        <name>Cu cation</name>
        <dbReference type="ChEBI" id="CHEBI:23378"/>
    </cofactor>
    <text evidence="13">Binds 4 Cu cations per monomer.</text>
</comment>
<comment type="function">
    <text evidence="13">Lignin degradation and detoxification of lignin-derived products.</text>
</comment>
<dbReference type="CDD" id="cd13875">
    <property type="entry name" value="CuRO_2_LCC_plant"/>
    <property type="match status" value="1"/>
</dbReference>
<dbReference type="SUPFAM" id="SSF49503">
    <property type="entry name" value="Cupredoxins"/>
    <property type="match status" value="3"/>
</dbReference>
<evidence type="ECO:0000256" key="12">
    <source>
        <dbReference type="ARBA" id="ARBA00023185"/>
    </source>
</evidence>
<evidence type="ECO:0000256" key="6">
    <source>
        <dbReference type="ARBA" id="ARBA00022525"/>
    </source>
</evidence>
<keyword evidence="11" id="KW-0325">Glycoprotein</keyword>
<dbReference type="PROSITE" id="PS00079">
    <property type="entry name" value="MULTICOPPER_OXIDASE1"/>
    <property type="match status" value="1"/>
</dbReference>
<dbReference type="InterPro" id="IPR033138">
    <property type="entry name" value="Cu_oxidase_CS"/>
</dbReference>
<evidence type="ECO:0000256" key="4">
    <source>
        <dbReference type="ARBA" id="ARBA00012297"/>
    </source>
</evidence>
<dbReference type="Pfam" id="PF00394">
    <property type="entry name" value="Cu-oxidase"/>
    <property type="match status" value="1"/>
</dbReference>
<keyword evidence="9 13" id="KW-0560">Oxidoreductase</keyword>